<keyword evidence="3" id="KW-1185">Reference proteome</keyword>
<proteinExistence type="predicted"/>
<evidence type="ECO:0000256" key="1">
    <source>
        <dbReference type="SAM" id="MobiDB-lite"/>
    </source>
</evidence>
<evidence type="ECO:0000313" key="3">
    <source>
        <dbReference type="Proteomes" id="UP000325081"/>
    </source>
</evidence>
<dbReference type="AlphaFoldDB" id="A0A5A7Q0U7"/>
<keyword evidence="2" id="KW-0675">Receptor</keyword>
<feature type="compositionally biased region" description="Polar residues" evidence="1">
    <location>
        <begin position="1"/>
        <end position="20"/>
    </location>
</feature>
<dbReference type="EMBL" id="BKCP01005516">
    <property type="protein sequence ID" value="GER38501.1"/>
    <property type="molecule type" value="Genomic_DNA"/>
</dbReference>
<sequence>MSESAPPTGSSSENAATKQTVLGKLNNRIRRQEKKHWEIIRFEKMLSKGMALREAEKEKLHLKSSIPTGIDELKTFRTILENNIEQEAAQKKNHRRRNPGKTTSPLVSSSLSLDKASELAEEKIPNKTALPRVSSSLSLDKAGEVVEENMPSETDSLSVEEVLTAKVMFLCDGFVDDYAEHKTKIEELIASRTRVHIVIRMSNYVP</sequence>
<protein>
    <submittedName>
        <fullName evidence="2">Peroxisome proliferator-activated receptor gamma</fullName>
    </submittedName>
</protein>
<comment type="caution">
    <text evidence="2">The sequence shown here is derived from an EMBL/GenBank/DDBJ whole genome shotgun (WGS) entry which is preliminary data.</text>
</comment>
<organism evidence="2 3">
    <name type="scientific">Striga asiatica</name>
    <name type="common">Asiatic witchweed</name>
    <name type="synonym">Buchnera asiatica</name>
    <dbReference type="NCBI Taxonomy" id="4170"/>
    <lineage>
        <taxon>Eukaryota</taxon>
        <taxon>Viridiplantae</taxon>
        <taxon>Streptophyta</taxon>
        <taxon>Embryophyta</taxon>
        <taxon>Tracheophyta</taxon>
        <taxon>Spermatophyta</taxon>
        <taxon>Magnoliopsida</taxon>
        <taxon>eudicotyledons</taxon>
        <taxon>Gunneridae</taxon>
        <taxon>Pentapetalae</taxon>
        <taxon>asterids</taxon>
        <taxon>lamiids</taxon>
        <taxon>Lamiales</taxon>
        <taxon>Orobanchaceae</taxon>
        <taxon>Buchnereae</taxon>
        <taxon>Striga</taxon>
    </lineage>
</organism>
<feature type="region of interest" description="Disordered" evidence="1">
    <location>
        <begin position="1"/>
        <end position="26"/>
    </location>
</feature>
<gene>
    <name evidence="2" type="ORF">STAS_15035</name>
</gene>
<feature type="region of interest" description="Disordered" evidence="1">
    <location>
        <begin position="88"/>
        <end position="109"/>
    </location>
</feature>
<name>A0A5A7Q0U7_STRAF</name>
<accession>A0A5A7Q0U7</accession>
<evidence type="ECO:0000313" key="2">
    <source>
        <dbReference type="EMBL" id="GER38501.1"/>
    </source>
</evidence>
<reference evidence="3" key="1">
    <citation type="journal article" date="2019" name="Curr. Biol.">
        <title>Genome Sequence of Striga asiatica Provides Insight into the Evolution of Plant Parasitism.</title>
        <authorList>
            <person name="Yoshida S."/>
            <person name="Kim S."/>
            <person name="Wafula E.K."/>
            <person name="Tanskanen J."/>
            <person name="Kim Y.M."/>
            <person name="Honaas L."/>
            <person name="Yang Z."/>
            <person name="Spallek T."/>
            <person name="Conn C.E."/>
            <person name="Ichihashi Y."/>
            <person name="Cheong K."/>
            <person name="Cui S."/>
            <person name="Der J.P."/>
            <person name="Gundlach H."/>
            <person name="Jiao Y."/>
            <person name="Hori C."/>
            <person name="Ishida J.K."/>
            <person name="Kasahara H."/>
            <person name="Kiba T."/>
            <person name="Kim M.S."/>
            <person name="Koo N."/>
            <person name="Laohavisit A."/>
            <person name="Lee Y.H."/>
            <person name="Lumba S."/>
            <person name="McCourt P."/>
            <person name="Mortimer J.C."/>
            <person name="Mutuku J.M."/>
            <person name="Nomura T."/>
            <person name="Sasaki-Sekimoto Y."/>
            <person name="Seto Y."/>
            <person name="Wang Y."/>
            <person name="Wakatake T."/>
            <person name="Sakakibara H."/>
            <person name="Demura T."/>
            <person name="Yamaguchi S."/>
            <person name="Yoneyama K."/>
            <person name="Manabe R.I."/>
            <person name="Nelson D.C."/>
            <person name="Schulman A.H."/>
            <person name="Timko M.P."/>
            <person name="dePamphilis C.W."/>
            <person name="Choi D."/>
            <person name="Shirasu K."/>
        </authorList>
    </citation>
    <scope>NUCLEOTIDE SEQUENCE [LARGE SCALE GENOMIC DNA]</scope>
    <source>
        <strain evidence="3">cv. UVA1</strain>
    </source>
</reference>
<dbReference type="Proteomes" id="UP000325081">
    <property type="component" value="Unassembled WGS sequence"/>
</dbReference>